<dbReference type="AlphaFoldDB" id="A0A024U0U4"/>
<gene>
    <name evidence="3" type="ORF">H310_07876</name>
</gene>
<dbReference type="VEuPathDB" id="FungiDB:H310_07876"/>
<dbReference type="InterPro" id="IPR035587">
    <property type="entry name" value="DUS-like_FMN-bd"/>
</dbReference>
<sequence length="436" mass="46842">MDSKMYENAVCLAPMVRAGTLPLRLLSLRYGADLVYGEEIIDKKIAATTRVVNDVLNTVDYVSRTGDSVVFRTCAEESSKVVFQIGTASAVHALQAAETVARDVAAVDINMGCPKHFSVQGGMGIALMGKPDVAADIVKTLQRNLNIPVSCKIRIKSTPQETIDFAKAMELSGAAAIGIHAREAHERPMDDAHWDALPLIPSALSVPVLANGDIWTQADVARVRQETGCQSVLIARGALSNASCFRAAGMVPYQENVESYLKLAADTDNVFQNTKYNISRMLPAKDVTAAVNVASIADTKSNAEMFGLFGLRAYYETTQAAFEAKATAAALLRPTYAPDRAYDDSHITNRSLYCDPCGVQLLSAQDVALHEKGKRHKKKLRAIASQTIATALAGLDNTTNDGGNHDDNADDERENPAAKRVKHTTAGTPYDAADNA</sequence>
<name>A0A024U0U4_9STRA</name>
<protein>
    <recommendedName>
        <fullName evidence="2">DUS-like FMN-binding domain-containing protein</fullName>
    </recommendedName>
</protein>
<dbReference type="InterPro" id="IPR013785">
    <property type="entry name" value="Aldolase_TIM"/>
</dbReference>
<dbReference type="Gene3D" id="3.20.20.70">
    <property type="entry name" value="Aldolase class I"/>
    <property type="match status" value="1"/>
</dbReference>
<dbReference type="EMBL" id="KI913966">
    <property type="protein sequence ID" value="ETV99834.1"/>
    <property type="molecule type" value="Genomic_DNA"/>
</dbReference>
<evidence type="ECO:0000259" key="2">
    <source>
        <dbReference type="Pfam" id="PF01207"/>
    </source>
</evidence>
<dbReference type="InterPro" id="IPR052582">
    <property type="entry name" value="tRNA-DUS-like"/>
</dbReference>
<dbReference type="PANTHER" id="PTHR45936">
    <property type="entry name" value="TRNA-DIHYDROURIDINE(20) SYNTHASE [NAD(P)+]-LIKE"/>
    <property type="match status" value="1"/>
</dbReference>
<dbReference type="OrthoDB" id="10262250at2759"/>
<organism evidence="3">
    <name type="scientific">Aphanomyces invadans</name>
    <dbReference type="NCBI Taxonomy" id="157072"/>
    <lineage>
        <taxon>Eukaryota</taxon>
        <taxon>Sar</taxon>
        <taxon>Stramenopiles</taxon>
        <taxon>Oomycota</taxon>
        <taxon>Saprolegniomycetes</taxon>
        <taxon>Saprolegniales</taxon>
        <taxon>Verrucalvaceae</taxon>
        <taxon>Aphanomyces</taxon>
    </lineage>
</organism>
<dbReference type="PANTHER" id="PTHR45936:SF1">
    <property type="entry name" value="TRNA-DIHYDROURIDINE(20) SYNTHASE [NAD(P)+]-LIKE"/>
    <property type="match status" value="1"/>
</dbReference>
<dbReference type="CDD" id="cd02801">
    <property type="entry name" value="DUS_like_FMN"/>
    <property type="match status" value="1"/>
</dbReference>
<dbReference type="RefSeq" id="XP_008871610.1">
    <property type="nucleotide sequence ID" value="XM_008873388.1"/>
</dbReference>
<dbReference type="GeneID" id="20084926"/>
<dbReference type="Gene3D" id="3.30.160.60">
    <property type="entry name" value="Classic Zinc Finger"/>
    <property type="match status" value="1"/>
</dbReference>
<evidence type="ECO:0000256" key="1">
    <source>
        <dbReference type="SAM" id="MobiDB-lite"/>
    </source>
</evidence>
<reference evidence="3" key="1">
    <citation type="submission" date="2013-12" db="EMBL/GenBank/DDBJ databases">
        <title>The Genome Sequence of Aphanomyces invadans NJM9701.</title>
        <authorList>
            <consortium name="The Broad Institute Genomics Platform"/>
            <person name="Russ C."/>
            <person name="Tyler B."/>
            <person name="van West P."/>
            <person name="Dieguez-Uribeondo J."/>
            <person name="Young S.K."/>
            <person name="Zeng Q."/>
            <person name="Gargeya S."/>
            <person name="Fitzgerald M."/>
            <person name="Abouelleil A."/>
            <person name="Alvarado L."/>
            <person name="Chapman S.B."/>
            <person name="Gainer-Dewar J."/>
            <person name="Goldberg J."/>
            <person name="Griggs A."/>
            <person name="Gujja S."/>
            <person name="Hansen M."/>
            <person name="Howarth C."/>
            <person name="Imamovic A."/>
            <person name="Ireland A."/>
            <person name="Larimer J."/>
            <person name="McCowan C."/>
            <person name="Murphy C."/>
            <person name="Pearson M."/>
            <person name="Poon T.W."/>
            <person name="Priest M."/>
            <person name="Roberts A."/>
            <person name="Saif S."/>
            <person name="Shea T."/>
            <person name="Sykes S."/>
            <person name="Wortman J."/>
            <person name="Nusbaum C."/>
            <person name="Birren B."/>
        </authorList>
    </citation>
    <scope>NUCLEOTIDE SEQUENCE [LARGE SCALE GENOMIC DNA]</scope>
    <source>
        <strain evidence="3">NJM9701</strain>
    </source>
</reference>
<dbReference type="InterPro" id="IPR036236">
    <property type="entry name" value="Znf_C2H2_sf"/>
</dbReference>
<dbReference type="SUPFAM" id="SSF57667">
    <property type="entry name" value="beta-beta-alpha zinc fingers"/>
    <property type="match status" value="1"/>
</dbReference>
<dbReference type="eggNOG" id="KOG2334">
    <property type="taxonomic scope" value="Eukaryota"/>
</dbReference>
<feature type="domain" description="DUS-like FMN-binding" evidence="2">
    <location>
        <begin position="12"/>
        <end position="282"/>
    </location>
</feature>
<feature type="region of interest" description="Disordered" evidence="1">
    <location>
        <begin position="394"/>
        <end position="436"/>
    </location>
</feature>
<dbReference type="STRING" id="157072.A0A024U0U4"/>
<dbReference type="Pfam" id="PF01207">
    <property type="entry name" value="Dus"/>
    <property type="match status" value="1"/>
</dbReference>
<proteinExistence type="predicted"/>
<dbReference type="GO" id="GO:0005737">
    <property type="term" value="C:cytoplasm"/>
    <property type="evidence" value="ECO:0007669"/>
    <property type="project" value="TreeGrafter"/>
</dbReference>
<dbReference type="SUPFAM" id="SSF51395">
    <property type="entry name" value="FMN-linked oxidoreductases"/>
    <property type="match status" value="1"/>
</dbReference>
<dbReference type="GO" id="GO:0017150">
    <property type="term" value="F:tRNA dihydrouridine synthase activity"/>
    <property type="evidence" value="ECO:0007669"/>
    <property type="project" value="TreeGrafter"/>
</dbReference>
<accession>A0A024U0U4</accession>
<evidence type="ECO:0000313" key="3">
    <source>
        <dbReference type="EMBL" id="ETV99834.1"/>
    </source>
</evidence>